<dbReference type="OrthoDB" id="2613971at2"/>
<sequence length="106" mass="12414">MQKSCQKIVRVQNGLITEIYDGLIYRHFNNNESAYKELLLDDVGLEFDAILEIYEKLIYDLAVSSSELRSFILKRLPEGWLEWAQELYSEMQPEEAPVLQTTRSIL</sequence>
<evidence type="ECO:0000313" key="2">
    <source>
        <dbReference type="Proteomes" id="UP000317036"/>
    </source>
</evidence>
<proteinExistence type="predicted"/>
<protein>
    <submittedName>
        <fullName evidence="1">Uncharacterized protein</fullName>
    </submittedName>
</protein>
<name>A0A559KHB8_9BACL</name>
<dbReference type="EMBL" id="VNJI01000002">
    <property type="protein sequence ID" value="TVY11522.1"/>
    <property type="molecule type" value="Genomic_DNA"/>
</dbReference>
<dbReference type="Proteomes" id="UP000317036">
    <property type="component" value="Unassembled WGS sequence"/>
</dbReference>
<dbReference type="RefSeq" id="WP_144842711.1">
    <property type="nucleotide sequence ID" value="NZ_VNJI01000002.1"/>
</dbReference>
<keyword evidence="2" id="KW-1185">Reference proteome</keyword>
<comment type="caution">
    <text evidence="1">The sequence shown here is derived from an EMBL/GenBank/DDBJ whole genome shotgun (WGS) entry which is preliminary data.</text>
</comment>
<dbReference type="AlphaFoldDB" id="A0A559KHB8"/>
<evidence type="ECO:0000313" key="1">
    <source>
        <dbReference type="EMBL" id="TVY11522.1"/>
    </source>
</evidence>
<organism evidence="1 2">
    <name type="scientific">Paenibacillus cremeus</name>
    <dbReference type="NCBI Taxonomy" id="2163881"/>
    <lineage>
        <taxon>Bacteria</taxon>
        <taxon>Bacillati</taxon>
        <taxon>Bacillota</taxon>
        <taxon>Bacilli</taxon>
        <taxon>Bacillales</taxon>
        <taxon>Paenibacillaceae</taxon>
        <taxon>Paenibacillus</taxon>
    </lineage>
</organism>
<reference evidence="1 2" key="1">
    <citation type="submission" date="2019-07" db="EMBL/GenBank/DDBJ databases">
        <authorList>
            <person name="Kim J."/>
        </authorList>
    </citation>
    <scope>NUCLEOTIDE SEQUENCE [LARGE SCALE GENOMIC DNA]</scope>
    <source>
        <strain evidence="1 2">JC52</strain>
    </source>
</reference>
<accession>A0A559KHB8</accession>
<gene>
    <name evidence="1" type="ORF">FPZ49_02135</name>
</gene>